<feature type="region of interest" description="Disordered" evidence="1">
    <location>
        <begin position="1"/>
        <end position="24"/>
    </location>
</feature>
<sequence>MNEAGHEDRAGEGSDAGAGAGAEDCGTLAMDDDNPLQSIVTCVRAAGDGDVVSIADIVTALGRASFAPLLLVPGLIIISPLSGIPGLSSIGGFIIALISVQMALQRNHVWLPRWILKREVGRDRLNRALDFMERPVRFADRITRPRVELLVQPPLALIPQFLCVACGAAMPFFELVPFSSSLLATAVTLFATALVTRDGLLALFGYIVLGGGGSALFLFVGNAVEAM</sequence>
<feature type="transmembrane region" description="Helical" evidence="2">
    <location>
        <begin position="84"/>
        <end position="104"/>
    </location>
</feature>
<dbReference type="Proteomes" id="UP000268192">
    <property type="component" value="Chromosome"/>
</dbReference>
<feature type="transmembrane region" description="Helical" evidence="2">
    <location>
        <begin position="176"/>
        <end position="196"/>
    </location>
</feature>
<accession>A0A3Q8XLG8</accession>
<dbReference type="RefSeq" id="WP_126007486.1">
    <property type="nucleotide sequence ID" value="NZ_CP032509.1"/>
</dbReference>
<dbReference type="PANTHER" id="PTHR41795">
    <property type="entry name" value="EXOPOLYSACCHARIDE SYNTHESIS PROTEIN"/>
    <property type="match status" value="1"/>
</dbReference>
<evidence type="ECO:0000256" key="2">
    <source>
        <dbReference type="SAM" id="Phobius"/>
    </source>
</evidence>
<dbReference type="AlphaFoldDB" id="A0A3Q8XLG8"/>
<dbReference type="InterPro" id="IPR010331">
    <property type="entry name" value="ExoD"/>
</dbReference>
<proteinExistence type="predicted"/>
<keyword evidence="4" id="KW-1185">Reference proteome</keyword>
<evidence type="ECO:0000313" key="3">
    <source>
        <dbReference type="EMBL" id="AZN70364.1"/>
    </source>
</evidence>
<dbReference type="Pfam" id="PF06055">
    <property type="entry name" value="ExoD"/>
    <property type="match status" value="1"/>
</dbReference>
<reference evidence="3 4" key="1">
    <citation type="submission" date="2018-09" db="EMBL/GenBank/DDBJ databases">
        <title>Marinorhizobium profundi gen. nov., sp. nov., isolated from a deep-sea sediment sample from the New Britain Trench and proposal of Marinorhizobiaceae fam. nov. in the order Rhizobiales of the class Alphaproteobacteria.</title>
        <authorList>
            <person name="Cao J."/>
        </authorList>
    </citation>
    <scope>NUCLEOTIDE SEQUENCE [LARGE SCALE GENOMIC DNA]</scope>
    <source>
        <strain evidence="3 4">WS11</strain>
    </source>
</reference>
<keyword evidence="2" id="KW-0472">Membrane</keyword>
<dbReference type="OrthoDB" id="7949130at2"/>
<name>A0A3Q8XLG8_9HYPH</name>
<dbReference type="KEGG" id="abaw:D5400_02900"/>
<feature type="transmembrane region" description="Helical" evidence="2">
    <location>
        <begin position="203"/>
        <end position="224"/>
    </location>
</feature>
<organism evidence="3 4">
    <name type="scientific">Georhizobium profundi</name>
    <dbReference type="NCBI Taxonomy" id="2341112"/>
    <lineage>
        <taxon>Bacteria</taxon>
        <taxon>Pseudomonadati</taxon>
        <taxon>Pseudomonadota</taxon>
        <taxon>Alphaproteobacteria</taxon>
        <taxon>Hyphomicrobiales</taxon>
        <taxon>Rhizobiaceae</taxon>
        <taxon>Georhizobium</taxon>
    </lineage>
</organism>
<feature type="compositionally biased region" description="Basic and acidic residues" evidence="1">
    <location>
        <begin position="1"/>
        <end position="12"/>
    </location>
</feature>
<protein>
    <submittedName>
        <fullName evidence="3">Exopolysaccharide biosynthesis protein</fullName>
    </submittedName>
</protein>
<dbReference type="PIRSF" id="PIRSF033239">
    <property type="entry name" value="ExoD"/>
    <property type="match status" value="1"/>
</dbReference>
<dbReference type="PANTHER" id="PTHR41795:SF1">
    <property type="entry name" value="EXOPOLYSACCHARIDE SYNTHESIS PROTEIN"/>
    <property type="match status" value="1"/>
</dbReference>
<keyword evidence="2" id="KW-1133">Transmembrane helix</keyword>
<gene>
    <name evidence="3" type="ORF">D5400_02900</name>
</gene>
<evidence type="ECO:0000256" key="1">
    <source>
        <dbReference type="SAM" id="MobiDB-lite"/>
    </source>
</evidence>
<dbReference type="EMBL" id="CP032509">
    <property type="protein sequence ID" value="AZN70364.1"/>
    <property type="molecule type" value="Genomic_DNA"/>
</dbReference>
<keyword evidence="2" id="KW-0812">Transmembrane</keyword>
<evidence type="ECO:0000313" key="4">
    <source>
        <dbReference type="Proteomes" id="UP000268192"/>
    </source>
</evidence>